<evidence type="ECO:0000313" key="2">
    <source>
        <dbReference type="Proteomes" id="UP000005801"/>
    </source>
</evidence>
<accession>A6FZ34</accession>
<gene>
    <name evidence="1" type="ORF">PPSIR1_30275</name>
</gene>
<dbReference type="Proteomes" id="UP000005801">
    <property type="component" value="Unassembled WGS sequence"/>
</dbReference>
<dbReference type="STRING" id="391625.PPSIR1_30275"/>
<reference evidence="1 2" key="1">
    <citation type="submission" date="2007-06" db="EMBL/GenBank/DDBJ databases">
        <authorList>
            <person name="Shimkets L."/>
            <person name="Ferriera S."/>
            <person name="Johnson J."/>
            <person name="Kravitz S."/>
            <person name="Beeson K."/>
            <person name="Sutton G."/>
            <person name="Rogers Y.-H."/>
            <person name="Friedman R."/>
            <person name="Frazier M."/>
            <person name="Venter J.C."/>
        </authorList>
    </citation>
    <scope>NUCLEOTIDE SEQUENCE [LARGE SCALE GENOMIC DNA]</scope>
    <source>
        <strain evidence="1 2">SIR-1</strain>
    </source>
</reference>
<proteinExistence type="predicted"/>
<organism evidence="1 2">
    <name type="scientific">Plesiocystis pacifica SIR-1</name>
    <dbReference type="NCBI Taxonomy" id="391625"/>
    <lineage>
        <taxon>Bacteria</taxon>
        <taxon>Pseudomonadati</taxon>
        <taxon>Myxococcota</taxon>
        <taxon>Polyangia</taxon>
        <taxon>Nannocystales</taxon>
        <taxon>Nannocystaceae</taxon>
        <taxon>Plesiocystis</taxon>
    </lineage>
</organism>
<comment type="caution">
    <text evidence="1">The sequence shown here is derived from an EMBL/GenBank/DDBJ whole genome shotgun (WGS) entry which is preliminary data.</text>
</comment>
<dbReference type="AlphaFoldDB" id="A6FZ34"/>
<dbReference type="RefSeq" id="WP_006969733.1">
    <property type="nucleotide sequence ID" value="NZ_ABCS01000005.1"/>
</dbReference>
<name>A6FZ34_9BACT</name>
<keyword evidence="2" id="KW-1185">Reference proteome</keyword>
<dbReference type="EMBL" id="ABCS01000005">
    <property type="protein sequence ID" value="EDM81189.1"/>
    <property type="molecule type" value="Genomic_DNA"/>
</dbReference>
<protein>
    <submittedName>
        <fullName evidence="1">Uncharacterized protein</fullName>
    </submittedName>
</protein>
<dbReference type="OrthoDB" id="8479035at2"/>
<sequence>MKYVNFQFNTKAAINRDLNVELINEGTGKVVKQVKPFLDGSLRVRDLDPGRWRIKVRHPNLIHTIIDRPFRVLPDRPTYVPIHVPTDIFTDTQIRDTPEADLGPERGRLDELEGEARSQANKIPGQPVFAGDWNSLAGTVADVAKSTADLSQKVSPIGHDHPELVEKLDELQANLERFFDVFGKTVVQLQRQMQQLALDAQTQRALDQIPEVEPAVREKVRKTLENLGGVANSRPDLYTRELKRAGEKLHADLVASADDEVMAKAEFAEALQVVHEMRTLVPATDYKRELETHKRIDQVKSMSNLAMMFANRK</sequence>
<evidence type="ECO:0000313" key="1">
    <source>
        <dbReference type="EMBL" id="EDM81189.1"/>
    </source>
</evidence>